<name>A0A544VT54_9MYCO</name>
<comment type="caution">
    <text evidence="2">The sequence shown here is derived from an EMBL/GenBank/DDBJ whole genome shotgun (WGS) entry which is preliminary data.</text>
</comment>
<feature type="domain" description="DUF1023" evidence="1">
    <location>
        <begin position="251"/>
        <end position="421"/>
    </location>
</feature>
<organism evidence="2 3">
    <name type="scientific">Mycolicibacterium hodleri</name>
    <dbReference type="NCBI Taxonomy" id="49897"/>
    <lineage>
        <taxon>Bacteria</taxon>
        <taxon>Bacillati</taxon>
        <taxon>Actinomycetota</taxon>
        <taxon>Actinomycetes</taxon>
        <taxon>Mycobacteriales</taxon>
        <taxon>Mycobacteriaceae</taxon>
        <taxon>Mycolicibacterium</taxon>
    </lineage>
</organism>
<protein>
    <submittedName>
        <fullName evidence="2">Alpha/beta hydrolase</fullName>
    </submittedName>
</protein>
<keyword evidence="3" id="KW-1185">Reference proteome</keyword>
<evidence type="ECO:0000313" key="2">
    <source>
        <dbReference type="EMBL" id="TQR83172.1"/>
    </source>
</evidence>
<dbReference type="GO" id="GO:0016787">
    <property type="term" value="F:hydrolase activity"/>
    <property type="evidence" value="ECO:0007669"/>
    <property type="project" value="UniProtKB-KW"/>
</dbReference>
<dbReference type="Pfam" id="PF06259">
    <property type="entry name" value="Abhydrolase_8"/>
    <property type="match status" value="1"/>
</dbReference>
<accession>A0A544VT54</accession>
<evidence type="ECO:0000313" key="3">
    <source>
        <dbReference type="Proteomes" id="UP000315759"/>
    </source>
</evidence>
<dbReference type="Proteomes" id="UP000315759">
    <property type="component" value="Unassembled WGS sequence"/>
</dbReference>
<dbReference type="AlphaFoldDB" id="A0A544VT54"/>
<reference evidence="2 3" key="1">
    <citation type="submission" date="2018-10" db="EMBL/GenBank/DDBJ databases">
        <title>Draft genome of Mycobacterium hodleri strain B.</title>
        <authorList>
            <person name="Amande T.J."/>
            <person name="Mcgenity T.J."/>
        </authorList>
    </citation>
    <scope>NUCLEOTIDE SEQUENCE [LARGE SCALE GENOMIC DNA]</scope>
    <source>
        <strain evidence="2 3">B</strain>
    </source>
</reference>
<dbReference type="InterPro" id="IPR010427">
    <property type="entry name" value="DUF1023"/>
</dbReference>
<proteinExistence type="predicted"/>
<sequence length="489" mass="49805">MTKPTLDQAAAWRPDALRRLADAWDEAARVVHLGASIAARSSVPWAGASGDAAQRHATALAADGDAVARALVLAAVAARDGADQIAAAQAEVTARVGAAHDEGFLVRDDGSVVAATEPPALLVLLCGGDAAVLAQVLADRGAELSQRIAEALDALGAADDDAARDVRDALNAMDHPVDAEVGNSDAAAWDVRIAANRTAVAQAVVEGLGDRSADDRGTFYRGLLGEIADPTGGADRVDRKILAFDPTRDTLVELNGDLTRATSVAVLVPGMNTTVAGSAGVTRSARQFVSATRGEVAAITYLGGPFPADDTAVGALVEAASPRFAMDMAPRLASFSRAVDAAVDSAAAGRGRSIPVTYVGHSYGGAILGTAEALGLTADRTLYAAAAGAGFGVDDPGDWHNRNPHVLRFSMTAPGDPIQLVQGIVGGSHGADPDEMPGVIHLATGRYDDGRLMAGPSAHTDVLAAMGSDAWRNVLAVITGDRPHIVLAG</sequence>
<gene>
    <name evidence="2" type="ORF">D8S82_28460</name>
</gene>
<evidence type="ECO:0000259" key="1">
    <source>
        <dbReference type="Pfam" id="PF06259"/>
    </source>
</evidence>
<dbReference type="RefSeq" id="WP_142555304.1">
    <property type="nucleotide sequence ID" value="NZ_VIFX01000050.1"/>
</dbReference>
<keyword evidence="2" id="KW-0378">Hydrolase</keyword>
<dbReference type="EMBL" id="VIFX01000050">
    <property type="protein sequence ID" value="TQR83172.1"/>
    <property type="molecule type" value="Genomic_DNA"/>
</dbReference>